<dbReference type="Pfam" id="PF13181">
    <property type="entry name" value="TPR_8"/>
    <property type="match status" value="2"/>
</dbReference>
<evidence type="ECO:0000256" key="1">
    <source>
        <dbReference type="PROSITE-ProRule" id="PRU00339"/>
    </source>
</evidence>
<proteinExistence type="predicted"/>
<dbReference type="SUPFAM" id="SSF48452">
    <property type="entry name" value="TPR-like"/>
    <property type="match status" value="1"/>
</dbReference>
<keyword evidence="3" id="KW-1185">Reference proteome</keyword>
<evidence type="ECO:0000313" key="3">
    <source>
        <dbReference type="Proteomes" id="UP000789342"/>
    </source>
</evidence>
<gene>
    <name evidence="2" type="ORF">AMORRO_LOCUS10533</name>
</gene>
<evidence type="ECO:0000313" key="2">
    <source>
        <dbReference type="EMBL" id="CAG8664013.1"/>
    </source>
</evidence>
<protein>
    <submittedName>
        <fullName evidence="2">15388_t:CDS:1</fullName>
    </submittedName>
</protein>
<dbReference type="Proteomes" id="UP000789342">
    <property type="component" value="Unassembled WGS sequence"/>
</dbReference>
<dbReference type="InterPro" id="IPR019734">
    <property type="entry name" value="TPR_rpt"/>
</dbReference>
<dbReference type="Gene3D" id="1.25.40.10">
    <property type="entry name" value="Tetratricopeptide repeat domain"/>
    <property type="match status" value="1"/>
</dbReference>
<feature type="non-terminal residue" evidence="2">
    <location>
        <position position="549"/>
    </location>
</feature>
<dbReference type="AlphaFoldDB" id="A0A9N9E8M2"/>
<keyword evidence="1" id="KW-0802">TPR repeat</keyword>
<name>A0A9N9E8M2_9GLOM</name>
<dbReference type="InterPro" id="IPR011990">
    <property type="entry name" value="TPR-like_helical_dom_sf"/>
</dbReference>
<feature type="repeat" description="TPR" evidence="1">
    <location>
        <begin position="35"/>
        <end position="68"/>
    </location>
</feature>
<organism evidence="2 3">
    <name type="scientific">Acaulospora morrowiae</name>
    <dbReference type="NCBI Taxonomy" id="94023"/>
    <lineage>
        <taxon>Eukaryota</taxon>
        <taxon>Fungi</taxon>
        <taxon>Fungi incertae sedis</taxon>
        <taxon>Mucoromycota</taxon>
        <taxon>Glomeromycotina</taxon>
        <taxon>Glomeromycetes</taxon>
        <taxon>Diversisporales</taxon>
        <taxon>Acaulosporaceae</taxon>
        <taxon>Acaulospora</taxon>
    </lineage>
</organism>
<comment type="caution">
    <text evidence="2">The sequence shown here is derived from an EMBL/GenBank/DDBJ whole genome shotgun (WGS) entry which is preliminary data.</text>
</comment>
<dbReference type="OrthoDB" id="2357150at2759"/>
<dbReference type="PROSITE" id="PS50005">
    <property type="entry name" value="TPR"/>
    <property type="match status" value="1"/>
</dbReference>
<sequence>MSRYILSPVVFQTSADVDLYVIQTFGKLASPERIRQSWLSVATLYLNIGDLAQSEKFLLELLRVQPHHKEANDLLGTVYRRQGRLELALEFYERQEKAALCDKNAPQIHALDAAEICIQLARKQSNETEIKKLVDKSLFWIERTRLANKKYVPQAVQLLHKACDILIRHAERQSDKRGCLKRRKGNAPAVVNSQWINDSMKELLTVEETFIDPGLHVILTKAVLKLKDYQRAWKHVVQRRYNFVDNLEWNMFVKNTFQKRAVTDNSKETSHETTEMIFFAYDNVVRLSLKFKSCDESGKLVKQFSDLVNAWDLSSQNVHQLEKWTRYQQEYRSRSLRHDGYFQLKIASSDLSYFRSHKRLIKDLYQGVGENNLKEAGVLKWLTRTLHHIDKIISIAPYDLDRFLTVSAWHLENGVLRDWLRDIFPRLLDFPKVPKPELPIDKSQSSSSFRDITSLFVNVSSGDQLGAGFAQFLSRQDVKITNHSAVEPPTLVDVEFFLLMLLVQRHYHCVVEGGAETIGQILYLEAKGHWKPSESQRRFWWTLLNLYGK</sequence>
<reference evidence="2" key="1">
    <citation type="submission" date="2021-06" db="EMBL/GenBank/DDBJ databases">
        <authorList>
            <person name="Kallberg Y."/>
            <person name="Tangrot J."/>
            <person name="Rosling A."/>
        </authorList>
    </citation>
    <scope>NUCLEOTIDE SEQUENCE</scope>
    <source>
        <strain evidence="2">CL551</strain>
    </source>
</reference>
<accession>A0A9N9E8M2</accession>
<dbReference type="EMBL" id="CAJVPV010011749">
    <property type="protein sequence ID" value="CAG8664013.1"/>
    <property type="molecule type" value="Genomic_DNA"/>
</dbReference>